<dbReference type="GO" id="GO:0022857">
    <property type="term" value="F:transmembrane transporter activity"/>
    <property type="evidence" value="ECO:0007669"/>
    <property type="project" value="InterPro"/>
</dbReference>
<dbReference type="InterPro" id="IPR038377">
    <property type="entry name" value="Na/Glc_symporter_sf"/>
</dbReference>
<dbReference type="GO" id="GO:0005886">
    <property type="term" value="C:plasma membrane"/>
    <property type="evidence" value="ECO:0007669"/>
    <property type="project" value="TreeGrafter"/>
</dbReference>
<dbReference type="InterPro" id="IPR001734">
    <property type="entry name" value="Na/solute_symporter"/>
</dbReference>
<dbReference type="AlphaFoldDB" id="C1DVA1"/>
<feature type="transmembrane region" description="Helical" evidence="9">
    <location>
        <begin position="35"/>
        <end position="55"/>
    </location>
</feature>
<dbReference type="CDD" id="cd11474">
    <property type="entry name" value="SLC5sbd_CHT"/>
    <property type="match status" value="1"/>
</dbReference>
<feature type="transmembrane region" description="Helical" evidence="9">
    <location>
        <begin position="151"/>
        <end position="172"/>
    </location>
</feature>
<keyword evidence="6 9" id="KW-1133">Transmembrane helix</keyword>
<feature type="transmembrane region" description="Helical" evidence="9">
    <location>
        <begin position="346"/>
        <end position="366"/>
    </location>
</feature>
<dbReference type="EMBL" id="CP001229">
    <property type="protein sequence ID" value="ACN98992.1"/>
    <property type="molecule type" value="Genomic_DNA"/>
</dbReference>
<keyword evidence="3" id="KW-0813">Transport</keyword>
<evidence type="ECO:0000256" key="6">
    <source>
        <dbReference type="ARBA" id="ARBA00022989"/>
    </source>
</evidence>
<dbReference type="Proteomes" id="UP000001369">
    <property type="component" value="Chromosome"/>
</dbReference>
<evidence type="ECO:0000256" key="3">
    <source>
        <dbReference type="ARBA" id="ARBA00022448"/>
    </source>
</evidence>
<gene>
    <name evidence="10" type="ordered locus">SULAZ_1064</name>
</gene>
<evidence type="ECO:0000313" key="11">
    <source>
        <dbReference type="Proteomes" id="UP000001369"/>
    </source>
</evidence>
<feature type="transmembrane region" description="Helical" evidence="9">
    <location>
        <begin position="114"/>
        <end position="139"/>
    </location>
</feature>
<keyword evidence="11" id="KW-1185">Reference proteome</keyword>
<feature type="transmembrane region" description="Helical" evidence="9">
    <location>
        <begin position="6"/>
        <end position="23"/>
    </location>
</feature>
<name>C1DVA1_SULAA</name>
<protein>
    <submittedName>
        <fullName evidence="10">Sodium:solute symporter family</fullName>
    </submittedName>
</protein>
<evidence type="ECO:0000313" key="10">
    <source>
        <dbReference type="EMBL" id="ACN98992.1"/>
    </source>
</evidence>
<keyword evidence="5 9" id="KW-0812">Transmembrane</keyword>
<feature type="transmembrane region" description="Helical" evidence="9">
    <location>
        <begin position="302"/>
        <end position="325"/>
    </location>
</feature>
<dbReference type="GO" id="GO:0046942">
    <property type="term" value="P:carboxylic acid transport"/>
    <property type="evidence" value="ECO:0007669"/>
    <property type="project" value="UniProtKB-ARBA"/>
</dbReference>
<dbReference type="PANTHER" id="PTHR48086">
    <property type="entry name" value="SODIUM/PROLINE SYMPORTER-RELATED"/>
    <property type="match status" value="1"/>
</dbReference>
<comment type="subcellular location">
    <subcellularLocation>
        <location evidence="1">Membrane</location>
        <topology evidence="1">Multi-pass membrane protein</topology>
    </subcellularLocation>
</comment>
<dbReference type="InterPro" id="IPR050277">
    <property type="entry name" value="Sodium:Solute_Symporter"/>
</dbReference>
<dbReference type="RefSeq" id="WP_012674312.1">
    <property type="nucleotide sequence ID" value="NC_012438.1"/>
</dbReference>
<feature type="transmembrane region" description="Helical" evidence="9">
    <location>
        <begin position="75"/>
        <end position="93"/>
    </location>
</feature>
<feature type="transmembrane region" description="Helical" evidence="9">
    <location>
        <begin position="403"/>
        <end position="423"/>
    </location>
</feature>
<dbReference type="KEGG" id="saf:SULAZ_1064"/>
<keyword evidence="4" id="KW-1003">Cell membrane</keyword>
<dbReference type="PROSITE" id="PS50283">
    <property type="entry name" value="NA_SOLUT_SYMP_3"/>
    <property type="match status" value="1"/>
</dbReference>
<evidence type="ECO:0000256" key="8">
    <source>
        <dbReference type="RuleBase" id="RU362091"/>
    </source>
</evidence>
<evidence type="ECO:0000256" key="5">
    <source>
        <dbReference type="ARBA" id="ARBA00022692"/>
    </source>
</evidence>
<evidence type="ECO:0000256" key="7">
    <source>
        <dbReference type="ARBA" id="ARBA00023136"/>
    </source>
</evidence>
<dbReference type="Pfam" id="PF00474">
    <property type="entry name" value="SSF"/>
    <property type="match status" value="1"/>
</dbReference>
<proteinExistence type="inferred from homology"/>
<accession>C1DVA1</accession>
<organism evidence="10 11">
    <name type="scientific">Sulfurihydrogenibium azorense (strain DSM 15241 / OCM 825 / Az-Fu1)</name>
    <dbReference type="NCBI Taxonomy" id="204536"/>
    <lineage>
        <taxon>Bacteria</taxon>
        <taxon>Pseudomonadati</taxon>
        <taxon>Aquificota</taxon>
        <taxon>Aquificia</taxon>
        <taxon>Aquificales</taxon>
        <taxon>Hydrogenothermaceae</taxon>
        <taxon>Sulfurihydrogenibium</taxon>
    </lineage>
</organism>
<dbReference type="OrthoDB" id="9789704at2"/>
<feature type="transmembrane region" description="Helical" evidence="9">
    <location>
        <begin position="372"/>
        <end position="396"/>
    </location>
</feature>
<sequence length="451" mass="49955">MIWFIFVYLLFLIGIGVFSKKLIKSGRDYLLAGQSLPLSLSTFALFATWFGSETILGATDEVLKGGFVKVIEEPFGAALCLILAGFLIVKPIYRMGLVTFGDFFRVKYGEKVEILATLMLIISYFGWIAAQYVAFGLIFKTITNFSFEVSILIGFFVVLILTYLGGMWAIALTDFIQTIVIIFSILFIFFEVLLLAGGFVAFEKIPPSYYSLIPDFNYKDIVMYLAGLITISLGSIPGQELFQRYMSSKSEDVAFKSSILAGFMYLTVALIPLFTVLIIKFALEFETQNTLIDYISLHTNDYVKTVFFAGLMSAVLSTASAAILAPSALLSNNILPKIFKTFSESTLLTFSRFSVLIISVISLILAFSGESIYQLVATSSIITLVSLFSPFILGIYWSKSNKVGAAASIVIGFVSWFVVNFIVGLEYEAVLLGFVLNVLSMVFFSTIFKKI</sequence>
<feature type="transmembrane region" description="Helical" evidence="9">
    <location>
        <begin position="259"/>
        <end position="282"/>
    </location>
</feature>
<dbReference type="Gene3D" id="1.20.1730.10">
    <property type="entry name" value="Sodium/glucose cotransporter"/>
    <property type="match status" value="1"/>
</dbReference>
<comment type="similarity">
    <text evidence="2 8">Belongs to the sodium:solute symporter (SSF) (TC 2.A.21) family.</text>
</comment>
<dbReference type="PANTHER" id="PTHR48086:SF7">
    <property type="entry name" value="SODIUM-SOLUTE SYMPORTER-RELATED"/>
    <property type="match status" value="1"/>
</dbReference>
<evidence type="ECO:0000256" key="2">
    <source>
        <dbReference type="ARBA" id="ARBA00006434"/>
    </source>
</evidence>
<feature type="transmembrane region" description="Helical" evidence="9">
    <location>
        <begin position="429"/>
        <end position="448"/>
    </location>
</feature>
<dbReference type="STRING" id="204536.SULAZ_1064"/>
<feature type="transmembrane region" description="Helical" evidence="9">
    <location>
        <begin position="221"/>
        <end position="238"/>
    </location>
</feature>
<evidence type="ECO:0000256" key="4">
    <source>
        <dbReference type="ARBA" id="ARBA00022475"/>
    </source>
</evidence>
<dbReference type="HOGENOM" id="CLU_018808_15_3_0"/>
<evidence type="ECO:0000256" key="9">
    <source>
        <dbReference type="SAM" id="Phobius"/>
    </source>
</evidence>
<evidence type="ECO:0000256" key="1">
    <source>
        <dbReference type="ARBA" id="ARBA00004141"/>
    </source>
</evidence>
<feature type="transmembrane region" description="Helical" evidence="9">
    <location>
        <begin position="179"/>
        <end position="201"/>
    </location>
</feature>
<keyword evidence="7 9" id="KW-0472">Membrane</keyword>
<dbReference type="InterPro" id="IPR018212">
    <property type="entry name" value="Na/solute_symporter_CS"/>
</dbReference>
<dbReference type="PROSITE" id="PS00457">
    <property type="entry name" value="NA_SOLUT_SYMP_2"/>
    <property type="match status" value="1"/>
</dbReference>
<reference evidence="10 11" key="1">
    <citation type="journal article" date="2009" name="J. Bacteriol.">
        <title>Complete and draft genome sequences of six members of the Aquificales.</title>
        <authorList>
            <person name="Reysenbach A.L."/>
            <person name="Hamamura N."/>
            <person name="Podar M."/>
            <person name="Griffiths E."/>
            <person name="Ferreira S."/>
            <person name="Hochstein R."/>
            <person name="Heidelberg J."/>
            <person name="Johnson J."/>
            <person name="Mead D."/>
            <person name="Pohorille A."/>
            <person name="Sarmiento M."/>
            <person name="Schweighofer K."/>
            <person name="Seshadri R."/>
            <person name="Voytek M.A."/>
        </authorList>
    </citation>
    <scope>NUCLEOTIDE SEQUENCE [LARGE SCALE GENOMIC DNA]</scope>
    <source>
        <strain evidence="11">Az-Fu1 / DSM 15241 / OCM 825</strain>
    </source>
</reference>
<dbReference type="eggNOG" id="COG0591">
    <property type="taxonomic scope" value="Bacteria"/>
</dbReference>